<feature type="compositionally biased region" description="Polar residues" evidence="1">
    <location>
        <begin position="449"/>
        <end position="462"/>
    </location>
</feature>
<proteinExistence type="predicted"/>
<keyword evidence="2" id="KW-0812">Transmembrane</keyword>
<protein>
    <recommendedName>
        <fullName evidence="5">TspB protein</fullName>
    </recommendedName>
</protein>
<accession>A0A9X1CYG0</accession>
<sequence>MKVSYERLFHRGFFGRFAALLYFVLAVAVPLRAVADTGLPPPQTPNQAISQASSSDNLRYSRIGPNASWDVGNNTVNVRSNTQFNGSSRTPNGYAGTKTLNVHLTDQYGNSAGGKIQTRTGMALQAVNNAVSGIIIGQVTGGAVQRAKAGGVAEAIADGRYGEAGRISSAAVADSVYGGAFGGIYDIIKDVQDAKARKTSEQAQKAREAAELANQQKTPAKETVYMKVIHDVQEALPNGRYGPRQTSEIVFEVPKGTVITRENPASIRGENSQSLTFNYPGGGSETVYRYQPNKNEASYIGYNGASRQEYLASLQRQQNPRPEDFMLTEGEIVAEIQKQLADNASALNNNTAALTALLNAMWQSGGLNPGNTVTGVTGGDAANTFTTAPYTPAGSQQAQQTQFIVNNNGNVITNVIPRPDLAPNSSQAPTREQIGGQNEAKPSPDKPRTSQPSPSAPSTGQSDGKPDVCKANPNNIACAELGSADYQDISLPTQNINLRFDPANIFSTDGTCPKPHTFMIEGHSFTLSYETVCQFARLARPIVILVGMVMAMYMAYSAVKEL</sequence>
<dbReference type="EMBL" id="JAGJWT010000002">
    <property type="protein sequence ID" value="MBS9339919.1"/>
    <property type="molecule type" value="Genomic_DNA"/>
</dbReference>
<evidence type="ECO:0000256" key="1">
    <source>
        <dbReference type="SAM" id="MobiDB-lite"/>
    </source>
</evidence>
<dbReference type="InterPro" id="IPR008708">
    <property type="entry name" value="Neisseria_TspB"/>
</dbReference>
<gene>
    <name evidence="3" type="ORF">J8641_03610</name>
</gene>
<evidence type="ECO:0000313" key="3">
    <source>
        <dbReference type="EMBL" id="MBS9339919.1"/>
    </source>
</evidence>
<evidence type="ECO:0008006" key="5">
    <source>
        <dbReference type="Google" id="ProtNLM"/>
    </source>
</evidence>
<dbReference type="Pfam" id="PF05616">
    <property type="entry name" value="Neisseria_TspB"/>
    <property type="match status" value="1"/>
</dbReference>
<keyword evidence="2" id="KW-1133">Transmembrane helix</keyword>
<evidence type="ECO:0000313" key="4">
    <source>
        <dbReference type="Proteomes" id="UP000708805"/>
    </source>
</evidence>
<name>A0A9X1CYG0_NEIEL</name>
<dbReference type="NCBIfam" id="NF041109">
    <property type="entry name" value="VF_TspB_C_term"/>
    <property type="match status" value="1"/>
</dbReference>
<dbReference type="RefSeq" id="WP_214037392.1">
    <property type="nucleotide sequence ID" value="NZ_JAGJWT010000002.1"/>
</dbReference>
<dbReference type="Proteomes" id="UP000708805">
    <property type="component" value="Unassembled WGS sequence"/>
</dbReference>
<dbReference type="AlphaFoldDB" id="A0A9X1CYG0"/>
<keyword evidence="2" id="KW-0472">Membrane</keyword>
<evidence type="ECO:0000256" key="2">
    <source>
        <dbReference type="SAM" id="Phobius"/>
    </source>
</evidence>
<comment type="caution">
    <text evidence="3">The sequence shown here is derived from an EMBL/GenBank/DDBJ whole genome shotgun (WGS) entry which is preliminary data.</text>
</comment>
<feature type="transmembrane region" description="Helical" evidence="2">
    <location>
        <begin position="538"/>
        <end position="559"/>
    </location>
</feature>
<feature type="region of interest" description="Disordered" evidence="1">
    <location>
        <begin position="415"/>
        <end position="471"/>
    </location>
</feature>
<organism evidence="3 4">
    <name type="scientific">Neisseria elongata subsp. nitroreducens</name>
    <dbReference type="NCBI Taxonomy" id="90367"/>
    <lineage>
        <taxon>Bacteria</taxon>
        <taxon>Pseudomonadati</taxon>
        <taxon>Pseudomonadota</taxon>
        <taxon>Betaproteobacteria</taxon>
        <taxon>Neisseriales</taxon>
        <taxon>Neisseriaceae</taxon>
        <taxon>Neisseria</taxon>
    </lineage>
</organism>
<reference evidence="3" key="1">
    <citation type="submission" date="2021-04" db="EMBL/GenBank/DDBJ databases">
        <title>Genomic characterization of endocarditis-associated Neisseria elongata subsp. nitroreducens.</title>
        <authorList>
            <person name="Schorner M."/>
            <person name="Passarelli-Araujo H."/>
            <person name="Scheffer M."/>
            <person name="Barazzetti F."/>
            <person name="Martins J."/>
            <person name="Machado H."/>
            <person name="Palmeiro J."/>
            <person name="Bazzo M."/>
        </authorList>
    </citation>
    <scope>NUCLEOTIDE SEQUENCE</scope>
    <source>
        <strain evidence="3">Nel_M001</strain>
    </source>
</reference>